<dbReference type="InterPro" id="IPR001107">
    <property type="entry name" value="Band_7"/>
</dbReference>
<feature type="region of interest" description="Disordered" evidence="1">
    <location>
        <begin position="139"/>
        <end position="172"/>
    </location>
</feature>
<name>A0A7T4TXZ1_9ACTN</name>
<dbReference type="SUPFAM" id="SSF117892">
    <property type="entry name" value="Band 7/SPFH domain"/>
    <property type="match status" value="1"/>
</dbReference>
<protein>
    <submittedName>
        <fullName evidence="3">SPFH domain-containing protein</fullName>
    </submittedName>
</protein>
<feature type="domain" description="Band 7" evidence="2">
    <location>
        <begin position="256"/>
        <end position="419"/>
    </location>
</feature>
<dbReference type="InterPro" id="IPR036013">
    <property type="entry name" value="Band_7/SPFH_dom_sf"/>
</dbReference>
<dbReference type="PANTHER" id="PTHR43446:SF1">
    <property type="entry name" value="BAND 7 DOMAIN-CONTAINING PROTEIN"/>
    <property type="match status" value="1"/>
</dbReference>
<dbReference type="EMBL" id="CP065959">
    <property type="protein sequence ID" value="QQC89450.1"/>
    <property type="molecule type" value="Genomic_DNA"/>
</dbReference>
<dbReference type="SMART" id="SM00244">
    <property type="entry name" value="PHB"/>
    <property type="match status" value="1"/>
</dbReference>
<sequence>MSATAASQSQSPAVEAPEGLVPDPAAEGRPPRAAHATVPPAAPALPAAHVPPVTQALPTAHVPSAAHVPSVAQAQPADHVPAAAHVPPVTQNLPATQVAQVTHAPHPPRPQGVRVIHSEATTEIPLHLLFRDAAEAAGAAGASPPAAVGRRGRGDGEHPRTARHPGAAPAAPIARTVPEVDVAVVERRGRVLPGLAGVLGGCAGVAGCGLSLWWAGVLPDPVLRVTGLPGGAGAGLGARQWASLAGSGALGLFGFGGLARGRAGGAWVLSLFGRYRGTVRRTGLLWVNPLLLRRRVDVRLRHWRSEPMPVVDRCGVALRVVVLVVWRVRDPARATLSVADHEQYLRECVEATTARVLSRLPADAFQEDGQTLRDADAVGSTLTRALAADTDAVGVQIFSAQPTRIEYAPEVADAMRRRRVAALDARHRDSVLTSVVDSVEDTVTRLATRGLVLDEVERKALVKDLTVAFCTGRGEQK</sequence>
<accession>A0A7T4TXZ1</accession>
<dbReference type="PANTHER" id="PTHR43446">
    <property type="entry name" value="MEMBRANE PROTEIN-RELATED"/>
    <property type="match status" value="1"/>
</dbReference>
<dbReference type="Proteomes" id="UP000596130">
    <property type="component" value="Chromosome"/>
</dbReference>
<organism evidence="3 4">
    <name type="scientific">Streptomyces alfalfae</name>
    <dbReference type="NCBI Taxonomy" id="1642299"/>
    <lineage>
        <taxon>Bacteria</taxon>
        <taxon>Bacillati</taxon>
        <taxon>Actinomycetota</taxon>
        <taxon>Actinomycetes</taxon>
        <taxon>Kitasatosporales</taxon>
        <taxon>Streptomycetaceae</taxon>
        <taxon>Streptomyces</taxon>
    </lineage>
</organism>
<evidence type="ECO:0000256" key="1">
    <source>
        <dbReference type="SAM" id="MobiDB-lite"/>
    </source>
</evidence>
<dbReference type="AlphaFoldDB" id="A0A7T4TXZ1"/>
<evidence type="ECO:0000259" key="2">
    <source>
        <dbReference type="SMART" id="SM00244"/>
    </source>
</evidence>
<proteinExistence type="predicted"/>
<evidence type="ECO:0000313" key="3">
    <source>
        <dbReference type="EMBL" id="QQC89450.1"/>
    </source>
</evidence>
<evidence type="ECO:0000313" key="4">
    <source>
        <dbReference type="Proteomes" id="UP000596130"/>
    </source>
</evidence>
<reference evidence="3 4" key="1">
    <citation type="submission" date="2020-12" db="EMBL/GenBank/DDBJ databases">
        <title>Identification and biosynthesis of polyene macrolides produced by Streptomyces alfalfae Men-myco-93-63.</title>
        <authorList>
            <person name="Liu D."/>
            <person name="Li Y."/>
            <person name="Liu L."/>
            <person name="Han X."/>
            <person name="Shen F."/>
        </authorList>
    </citation>
    <scope>NUCLEOTIDE SEQUENCE [LARGE SCALE GENOMIC DNA]</scope>
    <source>
        <strain evidence="3 4">Men-myco-93-63</strain>
    </source>
</reference>
<feature type="compositionally biased region" description="Low complexity" evidence="1">
    <location>
        <begin position="1"/>
        <end position="13"/>
    </location>
</feature>
<feature type="region of interest" description="Disordered" evidence="1">
    <location>
        <begin position="1"/>
        <end position="47"/>
    </location>
</feature>
<dbReference type="Pfam" id="PF01145">
    <property type="entry name" value="Band_7"/>
    <property type="match status" value="1"/>
</dbReference>
<gene>
    <name evidence="3" type="ORF">I8755_14255</name>
</gene>
<dbReference type="Gene3D" id="3.30.479.30">
    <property type="entry name" value="Band 7 domain"/>
    <property type="match status" value="1"/>
</dbReference>
<feature type="compositionally biased region" description="Low complexity" evidence="1">
    <location>
        <begin position="31"/>
        <end position="47"/>
    </location>
</feature>
<feature type="compositionally biased region" description="Low complexity" evidence="1">
    <location>
        <begin position="139"/>
        <end position="149"/>
    </location>
</feature>